<comment type="caution">
    <text evidence="1">The sequence shown here is derived from an EMBL/GenBank/DDBJ whole genome shotgun (WGS) entry which is preliminary data.</text>
</comment>
<dbReference type="InterPro" id="IPR025460">
    <property type="entry name" value="DUF4280"/>
</dbReference>
<gene>
    <name evidence="1" type="ORF">ACEU3E_04170</name>
</gene>
<dbReference type="Pfam" id="PF14107">
    <property type="entry name" value="DUF4280"/>
    <property type="match status" value="1"/>
</dbReference>
<dbReference type="EMBL" id="JBHDLN010000002">
    <property type="protein sequence ID" value="MFB0841353.1"/>
    <property type="molecule type" value="Genomic_DNA"/>
</dbReference>
<accession>A0ABV4UU53</accession>
<keyword evidence="2" id="KW-1185">Reference proteome</keyword>
<protein>
    <submittedName>
        <fullName evidence="1">DUF4280 domain-containing protein</fullName>
    </submittedName>
</protein>
<dbReference type="Proteomes" id="UP001575622">
    <property type="component" value="Unassembled WGS sequence"/>
</dbReference>
<organism evidence="1 2">
    <name type="scientific">Paenibacillus oleatilyticus</name>
    <dbReference type="NCBI Taxonomy" id="2594886"/>
    <lineage>
        <taxon>Bacteria</taxon>
        <taxon>Bacillati</taxon>
        <taxon>Bacillota</taxon>
        <taxon>Bacilli</taxon>
        <taxon>Bacillales</taxon>
        <taxon>Paenibacillaceae</taxon>
        <taxon>Paenibacillus</taxon>
    </lineage>
</organism>
<name>A0ABV4UU53_9BACL</name>
<sequence length="124" mass="13141">MNFSYVVEGASLQCSCGSAKSTFKASTGRNITINGKPQGNVHDFKAGHNIPAFGMCSSTANPEVASATAANQGQLKKMPCKPAITVPWLNGKSDVMIDQFPALLNCSTNLCMWKGKITVEQDGQ</sequence>
<reference evidence="1 2" key="1">
    <citation type="submission" date="2024-09" db="EMBL/GenBank/DDBJ databases">
        <authorList>
            <person name="Makale K.P.P."/>
            <person name="Makhzoum A."/>
            <person name="Rantong G."/>
            <person name="Rahube T.O."/>
        </authorList>
    </citation>
    <scope>NUCLEOTIDE SEQUENCE [LARGE SCALE GENOMIC DNA]</scope>
    <source>
        <strain evidence="1 2">KM_D13</strain>
    </source>
</reference>
<proteinExistence type="predicted"/>
<dbReference type="RefSeq" id="WP_373948801.1">
    <property type="nucleotide sequence ID" value="NZ_JBHDLN010000002.1"/>
</dbReference>
<evidence type="ECO:0000313" key="1">
    <source>
        <dbReference type="EMBL" id="MFB0841353.1"/>
    </source>
</evidence>
<evidence type="ECO:0000313" key="2">
    <source>
        <dbReference type="Proteomes" id="UP001575622"/>
    </source>
</evidence>